<dbReference type="SUPFAM" id="SSF56349">
    <property type="entry name" value="DNA breaking-rejoining enzymes"/>
    <property type="match status" value="1"/>
</dbReference>
<dbReference type="Pfam" id="PF00589">
    <property type="entry name" value="Phage_integrase"/>
    <property type="match status" value="1"/>
</dbReference>
<dbReference type="InterPro" id="IPR050808">
    <property type="entry name" value="Phage_Integrase"/>
</dbReference>
<comment type="caution">
    <text evidence="7">The sequence shown here is derived from an EMBL/GenBank/DDBJ whole genome shotgun (WGS) entry which is preliminary data.</text>
</comment>
<comment type="similarity">
    <text evidence="1">Belongs to the 'phage' integrase family.</text>
</comment>
<dbReference type="Gene3D" id="1.10.150.130">
    <property type="match status" value="1"/>
</dbReference>
<evidence type="ECO:0000256" key="2">
    <source>
        <dbReference type="ARBA" id="ARBA00022908"/>
    </source>
</evidence>
<dbReference type="GO" id="GO:0006310">
    <property type="term" value="P:DNA recombination"/>
    <property type="evidence" value="ECO:0007669"/>
    <property type="project" value="UniProtKB-KW"/>
</dbReference>
<dbReference type="GO" id="GO:0015074">
    <property type="term" value="P:DNA integration"/>
    <property type="evidence" value="ECO:0007669"/>
    <property type="project" value="UniProtKB-KW"/>
</dbReference>
<dbReference type="AlphaFoldDB" id="A0A7V8KQP2"/>
<keyword evidence="2" id="KW-0229">DNA integration</keyword>
<sequence length="497" mass="54753">MARKARRRGFGKVETKTDRHGRKYFQASYPTPVEAFATHPGISARQYQNFDDETMADGWLSAEKRLIDSGAWTPLGERKAKRRRETITFGEYAPEWVETRRRADGTETASSTKIKRRELLKNHLLPTFGKMRLVDITPAAIDRWLEKYPRDSQSAYNAYTLLKPIMQSAATDPIDDAGHTLIGKNPCTRSMSRPPKKHKTVVASLAQLKALYDRMPERIALTVYLGGALGLRIGEILALRRQDVDIDNRVIHINATLKPDVGPDGRQVIVRGIPKTRNSIRDVPIPESLVPMIAEHLAKHTGKSASAYLFTGRNGTDPMWESTYNNSLRIARAGIPGLELYWSHDGRHDALSRDAELGASNALLMALGGHADIRTVSVYQDASSEAHQRSVIGRLDAELARSLSDGGQPNADRQSENNTELSSVGSAPASPPSPGDGGAPSQDDGSDGLTAMLAVMPLDERVAVLRRLDSGKRQRALGLLPRDARVETMAALFEEEL</sequence>
<evidence type="ECO:0000259" key="6">
    <source>
        <dbReference type="PROSITE" id="PS51898"/>
    </source>
</evidence>
<evidence type="ECO:0000256" key="1">
    <source>
        <dbReference type="ARBA" id="ARBA00008857"/>
    </source>
</evidence>
<dbReference type="InterPro" id="IPR010998">
    <property type="entry name" value="Integrase_recombinase_N"/>
</dbReference>
<dbReference type="GO" id="GO:0003677">
    <property type="term" value="F:DNA binding"/>
    <property type="evidence" value="ECO:0007669"/>
    <property type="project" value="UniProtKB-KW"/>
</dbReference>
<dbReference type="EMBL" id="JGZJ01000010">
    <property type="protein sequence ID" value="KFI80892.1"/>
    <property type="molecule type" value="Genomic_DNA"/>
</dbReference>
<organism evidence="7 8">
    <name type="scientific">Bifidobacterium pullorum</name>
    <dbReference type="NCBI Taxonomy" id="78448"/>
    <lineage>
        <taxon>Bacteria</taxon>
        <taxon>Bacillati</taxon>
        <taxon>Actinomycetota</taxon>
        <taxon>Actinomycetes</taxon>
        <taxon>Bifidobacteriales</taxon>
        <taxon>Bifidobacteriaceae</taxon>
        <taxon>Bifidobacterium</taxon>
    </lineage>
</organism>
<reference evidence="7 8" key="1">
    <citation type="submission" date="2014-03" db="EMBL/GenBank/DDBJ databases">
        <title>Genomics of Bifidobacteria.</title>
        <authorList>
            <person name="Ventura M."/>
            <person name="Milani C."/>
            <person name="Lugli G.A."/>
        </authorList>
    </citation>
    <scope>NUCLEOTIDE SEQUENCE [LARGE SCALE GENOMIC DNA]</scope>
    <source>
        <strain evidence="7 8">LMG 21816</strain>
    </source>
</reference>
<dbReference type="Proteomes" id="UP000029109">
    <property type="component" value="Unassembled WGS sequence"/>
</dbReference>
<evidence type="ECO:0000313" key="8">
    <source>
        <dbReference type="Proteomes" id="UP000029109"/>
    </source>
</evidence>
<dbReference type="CDD" id="cd01189">
    <property type="entry name" value="INT_ICEBs1_C_like"/>
    <property type="match status" value="1"/>
</dbReference>
<dbReference type="PANTHER" id="PTHR30629">
    <property type="entry name" value="PROPHAGE INTEGRASE"/>
    <property type="match status" value="1"/>
</dbReference>
<evidence type="ECO:0000256" key="5">
    <source>
        <dbReference type="SAM" id="MobiDB-lite"/>
    </source>
</evidence>
<dbReference type="InterPro" id="IPR002104">
    <property type="entry name" value="Integrase_catalytic"/>
</dbReference>
<feature type="domain" description="Tyr recombinase" evidence="6">
    <location>
        <begin position="198"/>
        <end position="393"/>
    </location>
</feature>
<dbReference type="Gene3D" id="1.10.443.10">
    <property type="entry name" value="Intergrase catalytic core"/>
    <property type="match status" value="1"/>
</dbReference>
<feature type="region of interest" description="Disordered" evidence="5">
    <location>
        <begin position="402"/>
        <end position="448"/>
    </location>
</feature>
<evidence type="ECO:0000313" key="7">
    <source>
        <dbReference type="EMBL" id="KFI80892.1"/>
    </source>
</evidence>
<dbReference type="Pfam" id="PF14659">
    <property type="entry name" value="Phage_int_SAM_3"/>
    <property type="match status" value="1"/>
</dbReference>
<dbReference type="InterPro" id="IPR011010">
    <property type="entry name" value="DNA_brk_join_enz"/>
</dbReference>
<dbReference type="PROSITE" id="PS51898">
    <property type="entry name" value="TYR_RECOMBINASE"/>
    <property type="match status" value="1"/>
</dbReference>
<gene>
    <name evidence="7" type="ORF">BPULL_0428</name>
</gene>
<evidence type="ECO:0000256" key="3">
    <source>
        <dbReference type="ARBA" id="ARBA00023125"/>
    </source>
</evidence>
<dbReference type="PANTHER" id="PTHR30629:SF2">
    <property type="entry name" value="PROPHAGE INTEGRASE INTS-RELATED"/>
    <property type="match status" value="1"/>
</dbReference>
<protein>
    <submittedName>
        <fullName evidence="7">Phage integrase family protein</fullName>
    </submittedName>
</protein>
<proteinExistence type="inferred from homology"/>
<name>A0A7V8KQP2_9BIFI</name>
<dbReference type="InterPro" id="IPR013762">
    <property type="entry name" value="Integrase-like_cat_sf"/>
</dbReference>
<keyword evidence="4" id="KW-0233">DNA recombination</keyword>
<keyword evidence="3" id="KW-0238">DNA-binding</keyword>
<dbReference type="InterPro" id="IPR004107">
    <property type="entry name" value="Integrase_SAM-like_N"/>
</dbReference>
<evidence type="ECO:0000256" key="4">
    <source>
        <dbReference type="ARBA" id="ARBA00023172"/>
    </source>
</evidence>
<accession>A0A7V8KQP2</accession>